<organism evidence="2 3">
    <name type="scientific">Mucilaginibacter xinganensis</name>
    <dbReference type="NCBI Taxonomy" id="1234841"/>
    <lineage>
        <taxon>Bacteria</taxon>
        <taxon>Pseudomonadati</taxon>
        <taxon>Bacteroidota</taxon>
        <taxon>Sphingobacteriia</taxon>
        <taxon>Sphingobacteriales</taxon>
        <taxon>Sphingobacteriaceae</taxon>
        <taxon>Mucilaginibacter</taxon>
    </lineage>
</organism>
<dbReference type="Proteomes" id="UP000215002">
    <property type="component" value="Chromosome"/>
</dbReference>
<sequence>MFPAKTAILFATAYVVIYAVVINLDVPVILAPIGAVLWLFVFLWMVYCILKDTRRPYPKLKENEEWGYLDKNKNELGMF</sequence>
<dbReference type="KEGG" id="muc:MuYL_4669"/>
<keyword evidence="3" id="KW-1185">Reference proteome</keyword>
<accession>A0A223P390</accession>
<feature type="transmembrane region" description="Helical" evidence="1">
    <location>
        <begin position="7"/>
        <end position="24"/>
    </location>
</feature>
<gene>
    <name evidence="2" type="ORF">MuYL_4669</name>
</gene>
<keyword evidence="1" id="KW-0472">Membrane</keyword>
<dbReference type="AlphaFoldDB" id="A0A223P390"/>
<keyword evidence="1" id="KW-1133">Transmembrane helix</keyword>
<reference evidence="2 3" key="1">
    <citation type="submission" date="2017-08" db="EMBL/GenBank/DDBJ databases">
        <title>Complete genome sequence of Mucilaginibacter sp. strain BJC16-A31.</title>
        <authorList>
            <consortium name="Henan University of Science and Technology"/>
            <person name="You X."/>
        </authorList>
    </citation>
    <scope>NUCLEOTIDE SEQUENCE [LARGE SCALE GENOMIC DNA]</scope>
    <source>
        <strain evidence="2 3">BJC16-A31</strain>
    </source>
</reference>
<keyword evidence="1" id="KW-0812">Transmembrane</keyword>
<feature type="transmembrane region" description="Helical" evidence="1">
    <location>
        <begin position="30"/>
        <end position="50"/>
    </location>
</feature>
<evidence type="ECO:0000313" key="3">
    <source>
        <dbReference type="Proteomes" id="UP000215002"/>
    </source>
</evidence>
<proteinExistence type="predicted"/>
<dbReference type="OrthoDB" id="798864at2"/>
<evidence type="ECO:0000313" key="2">
    <source>
        <dbReference type="EMBL" id="ASU36552.1"/>
    </source>
</evidence>
<protein>
    <submittedName>
        <fullName evidence="2">Uncharacterized protein</fullName>
    </submittedName>
</protein>
<name>A0A223P390_9SPHI</name>
<dbReference type="EMBL" id="CP022743">
    <property type="protein sequence ID" value="ASU36552.1"/>
    <property type="molecule type" value="Genomic_DNA"/>
</dbReference>
<evidence type="ECO:0000256" key="1">
    <source>
        <dbReference type="SAM" id="Phobius"/>
    </source>
</evidence>
<dbReference type="RefSeq" id="WP_094572556.1">
    <property type="nucleotide sequence ID" value="NZ_CP022743.1"/>
</dbReference>